<evidence type="ECO:0000313" key="10">
    <source>
        <dbReference type="Proteomes" id="UP001596241"/>
    </source>
</evidence>
<dbReference type="PROSITE" id="PS00108">
    <property type="entry name" value="PROTEIN_KINASE_ST"/>
    <property type="match status" value="1"/>
</dbReference>
<dbReference type="InterPro" id="IPR000772">
    <property type="entry name" value="Ricin_B_lectin"/>
</dbReference>
<dbReference type="GO" id="GO:0004674">
    <property type="term" value="F:protein serine/threonine kinase activity"/>
    <property type="evidence" value="ECO:0007669"/>
    <property type="project" value="UniProtKB-KW"/>
</dbReference>
<dbReference type="SUPFAM" id="SSF56112">
    <property type="entry name" value="Protein kinase-like (PK-like)"/>
    <property type="match status" value="1"/>
</dbReference>
<comment type="caution">
    <text evidence="9">The sequence shown here is derived from an EMBL/GenBank/DDBJ whole genome shotgun (WGS) entry which is preliminary data.</text>
</comment>
<reference evidence="10" key="1">
    <citation type="journal article" date="2019" name="Int. J. Syst. Evol. Microbiol.">
        <title>The Global Catalogue of Microorganisms (GCM) 10K type strain sequencing project: providing services to taxonomists for standard genome sequencing and annotation.</title>
        <authorList>
            <consortium name="The Broad Institute Genomics Platform"/>
            <consortium name="The Broad Institute Genome Sequencing Center for Infectious Disease"/>
            <person name="Wu L."/>
            <person name="Ma J."/>
        </authorList>
    </citation>
    <scope>NUCLEOTIDE SEQUENCE [LARGE SCALE GENOMIC DNA]</scope>
    <source>
        <strain evidence="10">CGMCC 1.15809</strain>
    </source>
</reference>
<organism evidence="9 10">
    <name type="scientific">Streptomyces ramulosus</name>
    <dbReference type="NCBI Taxonomy" id="47762"/>
    <lineage>
        <taxon>Bacteria</taxon>
        <taxon>Bacillati</taxon>
        <taxon>Actinomycetota</taxon>
        <taxon>Actinomycetes</taxon>
        <taxon>Kitasatosporales</taxon>
        <taxon>Streptomycetaceae</taxon>
        <taxon>Streptomyces</taxon>
    </lineage>
</organism>
<dbReference type="CDD" id="cd14014">
    <property type="entry name" value="STKc_PknB_like"/>
    <property type="match status" value="1"/>
</dbReference>
<gene>
    <name evidence="9" type="ORF">ACFP3M_04950</name>
</gene>
<keyword evidence="4" id="KW-0547">Nucleotide-binding</keyword>
<protein>
    <recommendedName>
        <fullName evidence="1">non-specific serine/threonine protein kinase</fullName>
        <ecNumber evidence="1">2.7.11.1</ecNumber>
    </recommendedName>
</protein>
<feature type="region of interest" description="Disordered" evidence="7">
    <location>
        <begin position="315"/>
        <end position="334"/>
    </location>
</feature>
<evidence type="ECO:0000259" key="8">
    <source>
        <dbReference type="PROSITE" id="PS50011"/>
    </source>
</evidence>
<feature type="compositionally biased region" description="Low complexity" evidence="7">
    <location>
        <begin position="380"/>
        <end position="398"/>
    </location>
</feature>
<sequence length="513" mass="52422">MTQEGAPGRLVGGRYRLVAEAGAGGMGRVWEGHDELLGRPVAVKEVRLPASSAAERQEVLARAQREGRNAAALADHPNVVTVYDVVIEDGVPWTVMQLVQGRSLREELAHGPLDPGHVTHVAAALLSALRAADDAAVVHRDIKPGNVLLADDGRVLLADFGIARVLGDETITAPGAFVGSFEYTSPERADGRAGGVASDLFSLGVTLFHAVEGVAPFRRESRSDTLSAVLLAPLPEMTRATGGLRELITALTAKDPAQRPGVEQAMALLSGRRPAGRGAGAANAPGTAAVAGATGTVREVRPRPDGTVAVTATAPAPATAVRPPEAPHFPDGAAGRQTNRLPVVLAGVSSLTVVLTVGAFLLTHPGGSEDDAAPEPPPAVSASALAPAGSPGPVAGPGDTCLGVHGGDDAAPVDLWRCRSSAAGQRWVHRSGGALETLRRCLGPVGGSTAQNAAVELQDCTGADGQKWEQQGDGSLLNPASSRCLEPAGPLRDGVPLRIHDCSGAATQKFTLP</sequence>
<dbReference type="PANTHER" id="PTHR43289">
    <property type="entry name" value="MITOGEN-ACTIVATED PROTEIN KINASE KINASE KINASE 20-RELATED"/>
    <property type="match status" value="1"/>
</dbReference>
<evidence type="ECO:0000313" key="9">
    <source>
        <dbReference type="EMBL" id="MFC5892161.1"/>
    </source>
</evidence>
<feature type="region of interest" description="Disordered" evidence="7">
    <location>
        <begin position="366"/>
        <end position="401"/>
    </location>
</feature>
<keyword evidence="10" id="KW-1185">Reference proteome</keyword>
<dbReference type="SMART" id="SM00220">
    <property type="entry name" value="S_TKc"/>
    <property type="match status" value="1"/>
</dbReference>
<evidence type="ECO:0000256" key="1">
    <source>
        <dbReference type="ARBA" id="ARBA00012513"/>
    </source>
</evidence>
<dbReference type="Gene3D" id="3.30.200.20">
    <property type="entry name" value="Phosphorylase Kinase, domain 1"/>
    <property type="match status" value="1"/>
</dbReference>
<keyword evidence="2 9" id="KW-0723">Serine/threonine-protein kinase</keyword>
<dbReference type="RefSeq" id="WP_345087248.1">
    <property type="nucleotide sequence ID" value="NZ_BAAAWG010000013.1"/>
</dbReference>
<accession>A0ABW1FFH9</accession>
<dbReference type="PANTHER" id="PTHR43289:SF6">
    <property type="entry name" value="SERINE_THREONINE-PROTEIN KINASE NEKL-3"/>
    <property type="match status" value="1"/>
</dbReference>
<dbReference type="PROSITE" id="PS50011">
    <property type="entry name" value="PROTEIN_KINASE_DOM"/>
    <property type="match status" value="1"/>
</dbReference>
<proteinExistence type="predicted"/>
<dbReference type="EC" id="2.7.11.1" evidence="1"/>
<name>A0ABW1FFH9_9ACTN</name>
<dbReference type="InterPro" id="IPR000719">
    <property type="entry name" value="Prot_kinase_dom"/>
</dbReference>
<dbReference type="Proteomes" id="UP001596241">
    <property type="component" value="Unassembled WGS sequence"/>
</dbReference>
<dbReference type="Pfam" id="PF00069">
    <property type="entry name" value="Pkinase"/>
    <property type="match status" value="1"/>
</dbReference>
<dbReference type="InterPro" id="IPR011009">
    <property type="entry name" value="Kinase-like_dom_sf"/>
</dbReference>
<evidence type="ECO:0000256" key="6">
    <source>
        <dbReference type="ARBA" id="ARBA00022840"/>
    </source>
</evidence>
<dbReference type="InterPro" id="IPR008271">
    <property type="entry name" value="Ser/Thr_kinase_AS"/>
</dbReference>
<dbReference type="SMART" id="SM00458">
    <property type="entry name" value="RICIN"/>
    <property type="match status" value="1"/>
</dbReference>
<evidence type="ECO:0000256" key="5">
    <source>
        <dbReference type="ARBA" id="ARBA00022777"/>
    </source>
</evidence>
<dbReference type="SUPFAM" id="SSF50370">
    <property type="entry name" value="Ricin B-like lectins"/>
    <property type="match status" value="1"/>
</dbReference>
<evidence type="ECO:0000256" key="3">
    <source>
        <dbReference type="ARBA" id="ARBA00022679"/>
    </source>
</evidence>
<evidence type="ECO:0000256" key="2">
    <source>
        <dbReference type="ARBA" id="ARBA00022527"/>
    </source>
</evidence>
<keyword evidence="6" id="KW-0067">ATP-binding</keyword>
<dbReference type="PROSITE" id="PS50231">
    <property type="entry name" value="RICIN_B_LECTIN"/>
    <property type="match status" value="1"/>
</dbReference>
<dbReference type="Pfam" id="PF00652">
    <property type="entry name" value="Ricin_B_lectin"/>
    <property type="match status" value="1"/>
</dbReference>
<dbReference type="Gene3D" id="1.10.510.10">
    <property type="entry name" value="Transferase(Phosphotransferase) domain 1"/>
    <property type="match status" value="1"/>
</dbReference>
<dbReference type="EMBL" id="JBHSPW010000002">
    <property type="protein sequence ID" value="MFC5892161.1"/>
    <property type="molecule type" value="Genomic_DNA"/>
</dbReference>
<dbReference type="InterPro" id="IPR035992">
    <property type="entry name" value="Ricin_B-like_lectins"/>
</dbReference>
<keyword evidence="3" id="KW-0808">Transferase</keyword>
<keyword evidence="5 9" id="KW-0418">Kinase</keyword>
<evidence type="ECO:0000256" key="4">
    <source>
        <dbReference type="ARBA" id="ARBA00022741"/>
    </source>
</evidence>
<feature type="domain" description="Protein kinase" evidence="8">
    <location>
        <begin position="15"/>
        <end position="269"/>
    </location>
</feature>
<evidence type="ECO:0000256" key="7">
    <source>
        <dbReference type="SAM" id="MobiDB-lite"/>
    </source>
</evidence>
<dbReference type="Gene3D" id="2.80.10.50">
    <property type="match status" value="1"/>
</dbReference>